<evidence type="ECO:0000256" key="7">
    <source>
        <dbReference type="ARBA" id="ARBA00022729"/>
    </source>
</evidence>
<keyword evidence="12 18" id="KW-0675">Receptor</keyword>
<dbReference type="GO" id="GO:0004674">
    <property type="term" value="F:protein serine/threonine kinase activity"/>
    <property type="evidence" value="ECO:0007669"/>
    <property type="project" value="UniProtKB-KW"/>
</dbReference>
<keyword evidence="8" id="KW-0677">Repeat</keyword>
<keyword evidence="9 18" id="KW-0418">Kinase</keyword>
<evidence type="ECO:0000256" key="5">
    <source>
        <dbReference type="ARBA" id="ARBA00022679"/>
    </source>
</evidence>
<dbReference type="Proteomes" id="UP000685013">
    <property type="component" value="Chromosome 18"/>
</dbReference>
<evidence type="ECO:0000256" key="12">
    <source>
        <dbReference type="ARBA" id="ARBA00023170"/>
    </source>
</evidence>
<keyword evidence="11 16" id="KW-0472">Membrane</keyword>
<proteinExistence type="predicted"/>
<feature type="transmembrane region" description="Helical" evidence="16">
    <location>
        <begin position="402"/>
        <end position="427"/>
    </location>
</feature>
<dbReference type="Pfam" id="PF00560">
    <property type="entry name" value="LRR_1"/>
    <property type="match status" value="2"/>
</dbReference>
<protein>
    <recommendedName>
        <fullName evidence="2">non-specific serine/threonine protein kinase</fullName>
        <ecNumber evidence="2">2.7.11.1</ecNumber>
    </recommendedName>
</protein>
<accession>A0AAV6M379</accession>
<evidence type="ECO:0000256" key="4">
    <source>
        <dbReference type="ARBA" id="ARBA00022614"/>
    </source>
</evidence>
<dbReference type="InterPro" id="IPR000719">
    <property type="entry name" value="Prot_kinase_dom"/>
</dbReference>
<keyword evidence="10 16" id="KW-1133">Transmembrane helix</keyword>
<dbReference type="Pfam" id="PF07714">
    <property type="entry name" value="PK_Tyr_Ser-Thr"/>
    <property type="match status" value="1"/>
</dbReference>
<dbReference type="PANTHER" id="PTHR48056">
    <property type="entry name" value="LRR RECEPTOR-LIKE SERINE/THREONINE-PROTEIN KINASE-RELATED"/>
    <property type="match status" value="1"/>
</dbReference>
<organism evidence="18 19">
    <name type="scientific">Cucurbita argyrosperma subsp. sororia</name>
    <dbReference type="NCBI Taxonomy" id="37648"/>
    <lineage>
        <taxon>Eukaryota</taxon>
        <taxon>Viridiplantae</taxon>
        <taxon>Streptophyta</taxon>
        <taxon>Embryophyta</taxon>
        <taxon>Tracheophyta</taxon>
        <taxon>Spermatophyta</taxon>
        <taxon>Magnoliopsida</taxon>
        <taxon>eudicotyledons</taxon>
        <taxon>Gunneridae</taxon>
        <taxon>Pentapetalae</taxon>
        <taxon>rosids</taxon>
        <taxon>fabids</taxon>
        <taxon>Cucurbitales</taxon>
        <taxon>Cucurbitaceae</taxon>
        <taxon>Cucurbiteae</taxon>
        <taxon>Cucurbita</taxon>
    </lineage>
</organism>
<dbReference type="EMBL" id="JAGKQH010000018">
    <property type="protein sequence ID" value="KAG6574103.1"/>
    <property type="molecule type" value="Genomic_DNA"/>
</dbReference>
<evidence type="ECO:0000256" key="6">
    <source>
        <dbReference type="ARBA" id="ARBA00022692"/>
    </source>
</evidence>
<keyword evidence="6 16" id="KW-0812">Transmembrane</keyword>
<evidence type="ECO:0000256" key="15">
    <source>
        <dbReference type="ARBA" id="ARBA00048679"/>
    </source>
</evidence>
<evidence type="ECO:0000256" key="13">
    <source>
        <dbReference type="ARBA" id="ARBA00023180"/>
    </source>
</evidence>
<sequence length="771" mass="85136">MERCKSASPSRQADWVALDSDTSPILRPCRPSGPRALSFSFKNMKNSWVSFCFWFPIFVLAVLVPVSTGQLSPSESRILFQIQKLLEYPVALQQWSNWTNFCYLPPTSSLRIVCSGTHITELTVIGNKTSPSKTPKSVSVSSIPSQQTLSNSFSIDSFFTVLTKLSNLKVLSLVSLGLWGPFPSKINRLSSLEVLNISSNFIYGGIPATISKLQSLKSLVLADNLLNGSVPDLKGLAVLEELNLGQNQLSQKVPPLSGTLVIVVLRKNLFRSEIPSRIMELNKLQLLDISYNKFLGPIHSSLFSLPAIQYLNLAYNQLSGAFSVNTTCNRNLKFVDVSHNLLIGKLPSCIVSNSSNRTVNSSWNCLSGGNSKLQHSLSYCRKEAMAVKPPGDLQKQKPGIKLGLMLAVIGGVVVVSGVVLLLVFAIIRNKRRRRFGEMKYEKSTVHKQSVRGSPLPNRRVPQTRLPALGLPPYRVFAVEEIEEITRNFDPSNLAAQGSQAQIYKGWLTDGSVVLIKCFKLRQKLAPQALARHMEELPNLRHRHLVSVLGHCTVTYQDQLNPASTVFVVNEFISNGSLKDCLTDWKRKDALKWPQRMGITIGIARGIQHLHTGMAPGIFDNNITIDNILLDDTLTAKISNYNVLTPPKDAESGLNVPKRSGNPEKEDIFQFGAILLQVITGRPITSTSELDDLKSEFEGGLAEGLKLRGVIDPSIQGSFAFDSLKTTIQIAINCLNKDPNKRPSIEDVLWNLQYSMQVQEGWTSSGNLGAFI</sequence>
<keyword evidence="3" id="KW-0723">Serine/threonine-protein kinase</keyword>
<reference evidence="18 19" key="1">
    <citation type="journal article" date="2021" name="Hortic Res">
        <title>The domestication of Cucurbita argyrosperma as revealed by the genome of its wild relative.</title>
        <authorList>
            <person name="Barrera-Redondo J."/>
            <person name="Sanchez-de la Vega G."/>
            <person name="Aguirre-Liguori J.A."/>
            <person name="Castellanos-Morales G."/>
            <person name="Gutierrez-Guerrero Y.T."/>
            <person name="Aguirre-Dugua X."/>
            <person name="Aguirre-Planter E."/>
            <person name="Tenaillon M.I."/>
            <person name="Lira-Saade R."/>
            <person name="Eguiarte L.E."/>
        </authorList>
    </citation>
    <scope>NUCLEOTIDE SEQUENCE [LARGE SCALE GENOMIC DNA]</scope>
    <source>
        <strain evidence="18">JBR-2021</strain>
    </source>
</reference>
<gene>
    <name evidence="18" type="ORF">SDJN03_27990</name>
</gene>
<evidence type="ECO:0000256" key="9">
    <source>
        <dbReference type="ARBA" id="ARBA00022777"/>
    </source>
</evidence>
<comment type="subcellular location">
    <subcellularLocation>
        <location evidence="1">Membrane</location>
        <topology evidence="1">Single-pass type I membrane protein</topology>
    </subcellularLocation>
</comment>
<evidence type="ECO:0000256" key="11">
    <source>
        <dbReference type="ARBA" id="ARBA00023136"/>
    </source>
</evidence>
<keyword evidence="13" id="KW-0325">Glycoprotein</keyword>
<keyword evidence="19" id="KW-1185">Reference proteome</keyword>
<dbReference type="GO" id="GO:0005524">
    <property type="term" value="F:ATP binding"/>
    <property type="evidence" value="ECO:0007669"/>
    <property type="project" value="InterPro"/>
</dbReference>
<dbReference type="AlphaFoldDB" id="A0AAV6M379"/>
<dbReference type="GO" id="GO:0016020">
    <property type="term" value="C:membrane"/>
    <property type="evidence" value="ECO:0007669"/>
    <property type="project" value="UniProtKB-SubCell"/>
</dbReference>
<evidence type="ECO:0000313" key="18">
    <source>
        <dbReference type="EMBL" id="KAG6574103.1"/>
    </source>
</evidence>
<dbReference type="FunFam" id="3.80.10.10:FF:000673">
    <property type="entry name" value="Probable LRR receptor-like serine/threonine-protein kinase At2g02780"/>
    <property type="match status" value="1"/>
</dbReference>
<comment type="catalytic activity">
    <reaction evidence="15">
        <text>L-seryl-[protein] + ATP = O-phospho-L-seryl-[protein] + ADP + H(+)</text>
        <dbReference type="Rhea" id="RHEA:17989"/>
        <dbReference type="Rhea" id="RHEA-COMP:9863"/>
        <dbReference type="Rhea" id="RHEA-COMP:11604"/>
        <dbReference type="ChEBI" id="CHEBI:15378"/>
        <dbReference type="ChEBI" id="CHEBI:29999"/>
        <dbReference type="ChEBI" id="CHEBI:30616"/>
        <dbReference type="ChEBI" id="CHEBI:83421"/>
        <dbReference type="ChEBI" id="CHEBI:456216"/>
        <dbReference type="EC" id="2.7.11.1"/>
    </reaction>
</comment>
<evidence type="ECO:0000256" key="1">
    <source>
        <dbReference type="ARBA" id="ARBA00004479"/>
    </source>
</evidence>
<dbReference type="EC" id="2.7.11.1" evidence="2"/>
<name>A0AAV6M379_9ROSI</name>
<evidence type="ECO:0000256" key="10">
    <source>
        <dbReference type="ARBA" id="ARBA00022989"/>
    </source>
</evidence>
<comment type="catalytic activity">
    <reaction evidence="14">
        <text>L-threonyl-[protein] + ATP = O-phospho-L-threonyl-[protein] + ADP + H(+)</text>
        <dbReference type="Rhea" id="RHEA:46608"/>
        <dbReference type="Rhea" id="RHEA-COMP:11060"/>
        <dbReference type="Rhea" id="RHEA-COMP:11605"/>
        <dbReference type="ChEBI" id="CHEBI:15378"/>
        <dbReference type="ChEBI" id="CHEBI:30013"/>
        <dbReference type="ChEBI" id="CHEBI:30616"/>
        <dbReference type="ChEBI" id="CHEBI:61977"/>
        <dbReference type="ChEBI" id="CHEBI:456216"/>
        <dbReference type="EC" id="2.7.11.1"/>
    </reaction>
</comment>
<dbReference type="InterPro" id="IPR001611">
    <property type="entry name" value="Leu-rich_rpt"/>
</dbReference>
<dbReference type="InterPro" id="IPR001245">
    <property type="entry name" value="Ser-Thr/Tyr_kinase_cat_dom"/>
</dbReference>
<dbReference type="PROSITE" id="PS50011">
    <property type="entry name" value="PROTEIN_KINASE_DOM"/>
    <property type="match status" value="1"/>
</dbReference>
<feature type="domain" description="Protein kinase" evidence="17">
    <location>
        <begin position="488"/>
        <end position="753"/>
    </location>
</feature>
<keyword evidence="5" id="KW-0808">Transferase</keyword>
<dbReference type="GO" id="GO:0033612">
    <property type="term" value="F:receptor serine/threonine kinase binding"/>
    <property type="evidence" value="ECO:0007669"/>
    <property type="project" value="TreeGrafter"/>
</dbReference>
<dbReference type="InterPro" id="IPR050647">
    <property type="entry name" value="Plant_LRR-RLKs"/>
</dbReference>
<evidence type="ECO:0000256" key="2">
    <source>
        <dbReference type="ARBA" id="ARBA00012513"/>
    </source>
</evidence>
<keyword evidence="7" id="KW-0732">Signal</keyword>
<evidence type="ECO:0000313" key="19">
    <source>
        <dbReference type="Proteomes" id="UP000685013"/>
    </source>
</evidence>
<evidence type="ECO:0000256" key="8">
    <source>
        <dbReference type="ARBA" id="ARBA00022737"/>
    </source>
</evidence>
<evidence type="ECO:0000259" key="17">
    <source>
        <dbReference type="PROSITE" id="PS50011"/>
    </source>
</evidence>
<comment type="caution">
    <text evidence="18">The sequence shown here is derived from an EMBL/GenBank/DDBJ whole genome shotgun (WGS) entry which is preliminary data.</text>
</comment>
<dbReference type="FunFam" id="1.10.510.10:FF:000431">
    <property type="entry name" value="Putative inactive leucine-rich repeat receptor-like protein kinase"/>
    <property type="match status" value="1"/>
</dbReference>
<dbReference type="PANTHER" id="PTHR48056:SF74">
    <property type="entry name" value="PROTEIN KINASE DOMAIN-CONTAINING PROTEIN"/>
    <property type="match status" value="1"/>
</dbReference>
<evidence type="ECO:0000256" key="14">
    <source>
        <dbReference type="ARBA" id="ARBA00047899"/>
    </source>
</evidence>
<evidence type="ECO:0000256" key="3">
    <source>
        <dbReference type="ARBA" id="ARBA00022527"/>
    </source>
</evidence>
<evidence type="ECO:0000256" key="16">
    <source>
        <dbReference type="SAM" id="Phobius"/>
    </source>
</evidence>
<feature type="transmembrane region" description="Helical" evidence="16">
    <location>
        <begin position="48"/>
        <end position="67"/>
    </location>
</feature>
<feature type="non-terminal residue" evidence="18">
    <location>
        <position position="1"/>
    </location>
</feature>
<keyword evidence="4" id="KW-0433">Leucine-rich repeat</keyword>